<comment type="caution">
    <text evidence="2">The sequence shown here is derived from an EMBL/GenBank/DDBJ whole genome shotgun (WGS) entry which is preliminary data.</text>
</comment>
<gene>
    <name evidence="2" type="ORF">B0H16DRAFT_1746865</name>
</gene>
<accession>A0AAD7GWA1</accession>
<proteinExistence type="predicted"/>
<protein>
    <submittedName>
        <fullName evidence="2">Uncharacterized protein</fullName>
    </submittedName>
</protein>
<feature type="region of interest" description="Disordered" evidence="1">
    <location>
        <begin position="400"/>
        <end position="436"/>
    </location>
</feature>
<keyword evidence="3" id="KW-1185">Reference proteome</keyword>
<dbReference type="EMBL" id="JARKIB010000456">
    <property type="protein sequence ID" value="KAJ7706601.1"/>
    <property type="molecule type" value="Genomic_DNA"/>
</dbReference>
<organism evidence="2 3">
    <name type="scientific">Mycena metata</name>
    <dbReference type="NCBI Taxonomy" id="1033252"/>
    <lineage>
        <taxon>Eukaryota</taxon>
        <taxon>Fungi</taxon>
        <taxon>Dikarya</taxon>
        <taxon>Basidiomycota</taxon>
        <taxon>Agaricomycotina</taxon>
        <taxon>Agaricomycetes</taxon>
        <taxon>Agaricomycetidae</taxon>
        <taxon>Agaricales</taxon>
        <taxon>Marasmiineae</taxon>
        <taxon>Mycenaceae</taxon>
        <taxon>Mycena</taxon>
    </lineage>
</organism>
<name>A0AAD7GWA1_9AGAR</name>
<reference evidence="2" key="1">
    <citation type="submission" date="2023-03" db="EMBL/GenBank/DDBJ databases">
        <title>Massive genome expansion in bonnet fungi (Mycena s.s.) driven by repeated elements and novel gene families across ecological guilds.</title>
        <authorList>
            <consortium name="Lawrence Berkeley National Laboratory"/>
            <person name="Harder C.B."/>
            <person name="Miyauchi S."/>
            <person name="Viragh M."/>
            <person name="Kuo A."/>
            <person name="Thoen E."/>
            <person name="Andreopoulos B."/>
            <person name="Lu D."/>
            <person name="Skrede I."/>
            <person name="Drula E."/>
            <person name="Henrissat B."/>
            <person name="Morin E."/>
            <person name="Kohler A."/>
            <person name="Barry K."/>
            <person name="LaButti K."/>
            <person name="Morin E."/>
            <person name="Salamov A."/>
            <person name="Lipzen A."/>
            <person name="Mereny Z."/>
            <person name="Hegedus B."/>
            <person name="Baldrian P."/>
            <person name="Stursova M."/>
            <person name="Weitz H."/>
            <person name="Taylor A."/>
            <person name="Grigoriev I.V."/>
            <person name="Nagy L.G."/>
            <person name="Martin F."/>
            <person name="Kauserud H."/>
        </authorList>
    </citation>
    <scope>NUCLEOTIDE SEQUENCE</scope>
    <source>
        <strain evidence="2">CBHHK182m</strain>
    </source>
</reference>
<sequence>MQTEKLNDPVIASPLALDIHDRIIYSLYCGSWIIAVSNSYAIYKKSTLSRSSSPLANNDGVSLRALYAGVESGELCGISVAEGQHHIRDHAESSLPTITYFRSWTLGSVQCGYEPQPVNSPPILLYRTIFYYIRWGKPLPPAVTPLSVTDIIAIESLGLAQYHNICSWYLSRYRQHNFISTSATVHIGAVTSWPSGHQYEEHVEIALLAEIDVSYTSWRILDDEKGDLMGNGWTRYRADDVFNTRIMLEVYSIDPEGWLSQANHVFSHLEITSNLEDYVGNAQPAPGYLFLCPKEDFRTGHASFGWPNRPAYWSLDPEGIEALSTEEAEELGFPPFQLATRVSGMFWDIGVYAGLCQVHQGKGFNPDSQDVARLLGDPLYELSRDVNPPFAHVDDFHEAEETPGHTDTDDEWPDAQSSTHEDFGCDEGPDAEGGVREDSIGVEQPAAQVNQESIDSDCGYTGTKHQANLEPQTANDPRTGGGFIHRIFGALRQSLVVEADSDNIDSDPISPFLV</sequence>
<evidence type="ECO:0000256" key="1">
    <source>
        <dbReference type="SAM" id="MobiDB-lite"/>
    </source>
</evidence>
<dbReference type="AlphaFoldDB" id="A0AAD7GWA1"/>
<evidence type="ECO:0000313" key="3">
    <source>
        <dbReference type="Proteomes" id="UP001215598"/>
    </source>
</evidence>
<dbReference type="Proteomes" id="UP001215598">
    <property type="component" value="Unassembled WGS sequence"/>
</dbReference>
<evidence type="ECO:0000313" key="2">
    <source>
        <dbReference type="EMBL" id="KAJ7706601.1"/>
    </source>
</evidence>